<dbReference type="Gene3D" id="3.40.50.1820">
    <property type="entry name" value="alpha/beta hydrolase"/>
    <property type="match status" value="1"/>
</dbReference>
<dbReference type="SUPFAM" id="SSF53474">
    <property type="entry name" value="alpha/beta-Hydrolases"/>
    <property type="match status" value="1"/>
</dbReference>
<dbReference type="InterPro" id="IPR029058">
    <property type="entry name" value="AB_hydrolase_fold"/>
</dbReference>
<sequence length="267" mass="29866">VRPLTDDDVGLKVLRETPAEAAQSVGIVAIHGIGAHPDDSWCKNVGTTESPQWVNWLKAENMLPEVAPNARIMRYGYESQWFGEGAMRQKASTVAKRLLLTLKRERKECPYRPLAFIAHCFGGLVVLKALLDARHAPDEWPGIYASTTGLIFFGTPFRGAEGMGQMEMLEAARREYEEDKVQPYILKILEPGNEFLQELVDQFGKTRRETNKAAVACFYELKASNVGKVVGKEDRIVSLGKEPSFHQKLIVGTAICGQRKLWLPRPV</sequence>
<evidence type="ECO:0000313" key="2">
    <source>
        <dbReference type="Proteomes" id="UP000800200"/>
    </source>
</evidence>
<dbReference type="OrthoDB" id="1658288at2759"/>
<proteinExistence type="predicted"/>
<organism evidence="1 2">
    <name type="scientific">Zopfia rhizophila CBS 207.26</name>
    <dbReference type="NCBI Taxonomy" id="1314779"/>
    <lineage>
        <taxon>Eukaryota</taxon>
        <taxon>Fungi</taxon>
        <taxon>Dikarya</taxon>
        <taxon>Ascomycota</taxon>
        <taxon>Pezizomycotina</taxon>
        <taxon>Dothideomycetes</taxon>
        <taxon>Dothideomycetes incertae sedis</taxon>
        <taxon>Zopfiaceae</taxon>
        <taxon>Zopfia</taxon>
    </lineage>
</organism>
<dbReference type="Proteomes" id="UP000800200">
    <property type="component" value="Unassembled WGS sequence"/>
</dbReference>
<name>A0A6A6E3F7_9PEZI</name>
<gene>
    <name evidence="1" type="ORF">K469DRAFT_577260</name>
</gene>
<protein>
    <recommendedName>
        <fullName evidence="3">DUF676 domain-containing protein</fullName>
    </recommendedName>
</protein>
<evidence type="ECO:0008006" key="3">
    <source>
        <dbReference type="Google" id="ProtNLM"/>
    </source>
</evidence>
<dbReference type="AlphaFoldDB" id="A0A6A6E3F7"/>
<dbReference type="InterPro" id="IPR052374">
    <property type="entry name" value="SERAC1"/>
</dbReference>
<accession>A0A6A6E3F7</accession>
<dbReference type="PANTHER" id="PTHR48182">
    <property type="entry name" value="PROTEIN SERAC1"/>
    <property type="match status" value="1"/>
</dbReference>
<dbReference type="PANTHER" id="PTHR48182:SF3">
    <property type="entry name" value="DUF676 DOMAIN-CONTAINING PROTEIN"/>
    <property type="match status" value="1"/>
</dbReference>
<evidence type="ECO:0000313" key="1">
    <source>
        <dbReference type="EMBL" id="KAF2185282.1"/>
    </source>
</evidence>
<reference evidence="1" key="1">
    <citation type="journal article" date="2020" name="Stud. Mycol.">
        <title>101 Dothideomycetes genomes: a test case for predicting lifestyles and emergence of pathogens.</title>
        <authorList>
            <person name="Haridas S."/>
            <person name="Albert R."/>
            <person name="Binder M."/>
            <person name="Bloem J."/>
            <person name="Labutti K."/>
            <person name="Salamov A."/>
            <person name="Andreopoulos B."/>
            <person name="Baker S."/>
            <person name="Barry K."/>
            <person name="Bills G."/>
            <person name="Bluhm B."/>
            <person name="Cannon C."/>
            <person name="Castanera R."/>
            <person name="Culley D."/>
            <person name="Daum C."/>
            <person name="Ezra D."/>
            <person name="Gonzalez J."/>
            <person name="Henrissat B."/>
            <person name="Kuo A."/>
            <person name="Liang C."/>
            <person name="Lipzen A."/>
            <person name="Lutzoni F."/>
            <person name="Magnuson J."/>
            <person name="Mondo S."/>
            <person name="Nolan M."/>
            <person name="Ohm R."/>
            <person name="Pangilinan J."/>
            <person name="Park H.-J."/>
            <person name="Ramirez L."/>
            <person name="Alfaro M."/>
            <person name="Sun H."/>
            <person name="Tritt A."/>
            <person name="Yoshinaga Y."/>
            <person name="Zwiers L.-H."/>
            <person name="Turgeon B."/>
            <person name="Goodwin S."/>
            <person name="Spatafora J."/>
            <person name="Crous P."/>
            <person name="Grigoriev I."/>
        </authorList>
    </citation>
    <scope>NUCLEOTIDE SEQUENCE</scope>
    <source>
        <strain evidence="1">CBS 207.26</strain>
    </source>
</reference>
<keyword evidence="2" id="KW-1185">Reference proteome</keyword>
<dbReference type="EMBL" id="ML994634">
    <property type="protein sequence ID" value="KAF2185282.1"/>
    <property type="molecule type" value="Genomic_DNA"/>
</dbReference>
<feature type="non-terminal residue" evidence="1">
    <location>
        <position position="1"/>
    </location>
</feature>